<comment type="caution">
    <text evidence="1">The sequence shown here is derived from an EMBL/GenBank/DDBJ whole genome shotgun (WGS) entry which is preliminary data.</text>
</comment>
<evidence type="ECO:0000313" key="2">
    <source>
        <dbReference type="Proteomes" id="UP000606974"/>
    </source>
</evidence>
<dbReference type="Proteomes" id="UP000606974">
    <property type="component" value="Unassembled WGS sequence"/>
</dbReference>
<accession>A0A8H7E1J6</accession>
<evidence type="ECO:0000313" key="1">
    <source>
        <dbReference type="EMBL" id="KAF7507159.1"/>
    </source>
</evidence>
<gene>
    <name evidence="1" type="ORF">GJ744_010841</name>
</gene>
<name>A0A8H7E1J6_9EURO</name>
<dbReference type="AlphaFoldDB" id="A0A8H7E1J6"/>
<dbReference type="EMBL" id="JAACFV010000073">
    <property type="protein sequence ID" value="KAF7507159.1"/>
    <property type="molecule type" value="Genomic_DNA"/>
</dbReference>
<keyword evidence="2" id="KW-1185">Reference proteome</keyword>
<proteinExistence type="predicted"/>
<sequence>MPEAGTGQTARALQKASGIRCGGVGEGKLKHLTTDSEQPAATYFENFAGVYRCTDDLALDRGVDLEHAQSAMGIRKDPF</sequence>
<protein>
    <submittedName>
        <fullName evidence="1">Uncharacterized protein</fullName>
    </submittedName>
</protein>
<organism evidence="1 2">
    <name type="scientific">Endocarpon pusillum</name>
    <dbReference type="NCBI Taxonomy" id="364733"/>
    <lineage>
        <taxon>Eukaryota</taxon>
        <taxon>Fungi</taxon>
        <taxon>Dikarya</taxon>
        <taxon>Ascomycota</taxon>
        <taxon>Pezizomycotina</taxon>
        <taxon>Eurotiomycetes</taxon>
        <taxon>Chaetothyriomycetidae</taxon>
        <taxon>Verrucariales</taxon>
        <taxon>Verrucariaceae</taxon>
        <taxon>Endocarpon</taxon>
    </lineage>
</organism>
<reference evidence="1" key="1">
    <citation type="submission" date="2020-02" db="EMBL/GenBank/DDBJ databases">
        <authorList>
            <person name="Palmer J.M."/>
        </authorList>
    </citation>
    <scope>NUCLEOTIDE SEQUENCE</scope>
    <source>
        <strain evidence="1">EPUS1.4</strain>
        <tissue evidence="1">Thallus</tissue>
    </source>
</reference>